<keyword evidence="1" id="KW-0732">Signal</keyword>
<accession>A0A853A1H2</accession>
<dbReference type="PROSITE" id="PS51257">
    <property type="entry name" value="PROKAR_LIPOPROTEIN"/>
    <property type="match status" value="1"/>
</dbReference>
<sequence>MRAGRRRTAGALALAGLLALTGCAYDLVPEPSAAEARQMAEALPLTIADWGADGEDWEADDPYEYGASQWAEVDGECVQRDVITPDSVEAEYSRSVYVDGIGADEVRVDAISSVVVHDSVAGARQQLADWRAGVERCATQYDEEGEVAWKEVRLGRLTLPDEIDDYVSEEGLWETDSGSDIHYVYVLARRGRVVFSAYVDAYNTEEMRGMNRDYAVRAVSTMSDRI</sequence>
<dbReference type="EMBL" id="JACBZD010000002">
    <property type="protein sequence ID" value="NYI08255.1"/>
    <property type="molecule type" value="Genomic_DNA"/>
</dbReference>
<evidence type="ECO:0000256" key="1">
    <source>
        <dbReference type="SAM" id="SignalP"/>
    </source>
</evidence>
<dbReference type="RefSeq" id="WP_179817104.1">
    <property type="nucleotide sequence ID" value="NZ_JACBZD010000002.1"/>
</dbReference>
<feature type="signal peptide" evidence="1">
    <location>
        <begin position="1"/>
        <end position="24"/>
    </location>
</feature>
<name>A0A853A1H2_9ACTN</name>
<feature type="chain" id="PRO_5032992739" description="PknH-like extracellular domain-containing protein" evidence="1">
    <location>
        <begin position="25"/>
        <end position="226"/>
    </location>
</feature>
<comment type="caution">
    <text evidence="2">The sequence shown here is derived from an EMBL/GenBank/DDBJ whole genome shotgun (WGS) entry which is preliminary data.</text>
</comment>
<keyword evidence="3" id="KW-1185">Reference proteome</keyword>
<evidence type="ECO:0000313" key="3">
    <source>
        <dbReference type="Proteomes" id="UP000567795"/>
    </source>
</evidence>
<dbReference type="AlphaFoldDB" id="A0A853A1H2"/>
<organism evidence="2 3">
    <name type="scientific">Allostreptomyces psammosilenae</name>
    <dbReference type="NCBI Taxonomy" id="1892865"/>
    <lineage>
        <taxon>Bacteria</taxon>
        <taxon>Bacillati</taxon>
        <taxon>Actinomycetota</taxon>
        <taxon>Actinomycetes</taxon>
        <taxon>Kitasatosporales</taxon>
        <taxon>Streptomycetaceae</taxon>
        <taxon>Allostreptomyces</taxon>
    </lineage>
</organism>
<evidence type="ECO:0008006" key="4">
    <source>
        <dbReference type="Google" id="ProtNLM"/>
    </source>
</evidence>
<dbReference type="Proteomes" id="UP000567795">
    <property type="component" value="Unassembled WGS sequence"/>
</dbReference>
<protein>
    <recommendedName>
        <fullName evidence="4">PknH-like extracellular domain-containing protein</fullName>
    </recommendedName>
</protein>
<evidence type="ECO:0000313" key="2">
    <source>
        <dbReference type="EMBL" id="NYI08255.1"/>
    </source>
</evidence>
<gene>
    <name evidence="2" type="ORF">FHU37_005284</name>
</gene>
<proteinExistence type="predicted"/>
<reference evidence="2 3" key="1">
    <citation type="submission" date="2020-07" db="EMBL/GenBank/DDBJ databases">
        <title>Sequencing the genomes of 1000 actinobacteria strains.</title>
        <authorList>
            <person name="Klenk H.-P."/>
        </authorList>
    </citation>
    <scope>NUCLEOTIDE SEQUENCE [LARGE SCALE GENOMIC DNA]</scope>
    <source>
        <strain evidence="2 3">DSM 42178</strain>
    </source>
</reference>